<keyword evidence="1" id="KW-0812">Transmembrane</keyword>
<dbReference type="WBParaSite" id="Smp_330550.1">
    <property type="protein sequence ID" value="Smp_330550.1"/>
    <property type="gene ID" value="Smp_330550"/>
</dbReference>
<feature type="transmembrane region" description="Helical" evidence="1">
    <location>
        <begin position="44"/>
        <end position="69"/>
    </location>
</feature>
<keyword evidence="2" id="KW-1185">Reference proteome</keyword>
<dbReference type="AlphaFoldDB" id="A0A5K4F744"/>
<keyword evidence="1" id="KW-1133">Transmembrane helix</keyword>
<reference evidence="2" key="1">
    <citation type="journal article" date="2012" name="PLoS Negl. Trop. Dis.">
        <title>A systematically improved high quality genome and transcriptome of the human blood fluke Schistosoma mansoni.</title>
        <authorList>
            <person name="Protasio A.V."/>
            <person name="Tsai I.J."/>
            <person name="Babbage A."/>
            <person name="Nichol S."/>
            <person name="Hunt M."/>
            <person name="Aslett M.A."/>
            <person name="De Silva N."/>
            <person name="Velarde G.S."/>
            <person name="Anderson T.J."/>
            <person name="Clark R.C."/>
            <person name="Davidson C."/>
            <person name="Dillon G.P."/>
            <person name="Holroyd N.E."/>
            <person name="LoVerde P.T."/>
            <person name="Lloyd C."/>
            <person name="McQuillan J."/>
            <person name="Oliveira G."/>
            <person name="Otto T.D."/>
            <person name="Parker-Manuel S.J."/>
            <person name="Quail M.A."/>
            <person name="Wilson R.A."/>
            <person name="Zerlotini A."/>
            <person name="Dunne D.W."/>
            <person name="Berriman M."/>
        </authorList>
    </citation>
    <scope>NUCLEOTIDE SEQUENCE [LARGE SCALE GENOMIC DNA]</scope>
    <source>
        <strain evidence="2">Puerto Rican</strain>
    </source>
</reference>
<proteinExistence type="predicted"/>
<dbReference type="InParanoid" id="A0A5K4F744"/>
<accession>A0A5K4F744</accession>
<feature type="transmembrane region" description="Helical" evidence="1">
    <location>
        <begin position="7"/>
        <end position="24"/>
    </location>
</feature>
<organism evidence="2 3">
    <name type="scientific">Schistosoma mansoni</name>
    <name type="common">Blood fluke</name>
    <dbReference type="NCBI Taxonomy" id="6183"/>
    <lineage>
        <taxon>Eukaryota</taxon>
        <taxon>Metazoa</taxon>
        <taxon>Spiralia</taxon>
        <taxon>Lophotrochozoa</taxon>
        <taxon>Platyhelminthes</taxon>
        <taxon>Trematoda</taxon>
        <taxon>Digenea</taxon>
        <taxon>Strigeidida</taxon>
        <taxon>Schistosomatoidea</taxon>
        <taxon>Schistosomatidae</taxon>
        <taxon>Schistosoma</taxon>
    </lineage>
</organism>
<evidence type="ECO:0000313" key="3">
    <source>
        <dbReference type="WBParaSite" id="Smp_330550.1"/>
    </source>
</evidence>
<keyword evidence="1" id="KW-0472">Membrane</keyword>
<protein>
    <submittedName>
        <fullName evidence="3">Uncharacterized protein</fullName>
    </submittedName>
</protein>
<name>A0A5K4F744_SCHMA</name>
<dbReference type="Proteomes" id="UP000008854">
    <property type="component" value="Unassembled WGS sequence"/>
</dbReference>
<evidence type="ECO:0000313" key="2">
    <source>
        <dbReference type="Proteomes" id="UP000008854"/>
    </source>
</evidence>
<reference evidence="3" key="2">
    <citation type="submission" date="2019-11" db="UniProtKB">
        <authorList>
            <consortium name="WormBaseParasite"/>
        </authorList>
    </citation>
    <scope>IDENTIFICATION</scope>
    <source>
        <strain evidence="3">Puerto Rican</strain>
    </source>
</reference>
<sequence length="86" mass="10035">MRNPMTWNYTILLLFIILQIIFIKSQDIQSEDKSQSVNSKSHNLYLGIVILIIFSVSLLIMVILAYICFRKRKERSIKSVTVIEAM</sequence>
<evidence type="ECO:0000256" key="1">
    <source>
        <dbReference type="SAM" id="Phobius"/>
    </source>
</evidence>